<dbReference type="PANTHER" id="PTHR45953">
    <property type="entry name" value="IDURONATE 2-SULFATASE"/>
    <property type="match status" value="1"/>
</dbReference>
<evidence type="ECO:0000256" key="2">
    <source>
        <dbReference type="ARBA" id="ARBA00022723"/>
    </source>
</evidence>
<evidence type="ECO:0000259" key="4">
    <source>
        <dbReference type="Pfam" id="PF00884"/>
    </source>
</evidence>
<dbReference type="PANTHER" id="PTHR45953:SF1">
    <property type="entry name" value="IDURONATE 2-SULFATASE"/>
    <property type="match status" value="1"/>
</dbReference>
<reference evidence="5 6" key="1">
    <citation type="submission" date="2023-04" db="EMBL/GenBank/DDBJ databases">
        <title>A novel bacteria isolated from coastal sediment.</title>
        <authorList>
            <person name="Liu X.-J."/>
            <person name="Du Z.-J."/>
        </authorList>
    </citation>
    <scope>NUCLEOTIDE SEQUENCE [LARGE SCALE GENOMIC DNA]</scope>
    <source>
        <strain evidence="5 6">SDUM461003</strain>
    </source>
</reference>
<proteinExistence type="inferred from homology"/>
<gene>
    <name evidence="5" type="ORF">QEH52_07240</name>
</gene>
<evidence type="ECO:0000313" key="6">
    <source>
        <dbReference type="Proteomes" id="UP001225316"/>
    </source>
</evidence>
<sequence>MTPSQGPNILLITSDQQHWMTMGYNNPEIQTPNLDRLAARGMIFDRAYCPNPTCTPTRASILTGQYPSQHGAHTLGTKLDEKVPTMNDAWHDAGYQSALVGKAHFQPLQSTEEYPSLESYPILQDLEFWKSYDGPFYGFDRFELARNHTDEAHAGQHYAIWMEEKGFKDWRKCFQAPTGTGGRQYGAWNIPEEYHYNTWISERTNAILEDYAQNETPFFLWSSYFDPHPPYTVPEPWASMYDPDSLSLPTGREGEHEKNTIFHKITQMKNPDLAAYGLGDGKWMHGVQSHLRSESRKRKDMAIYYGMVSCMDHYIGKTLDKLDELGLTDNTLVVFTTDHGHYFGQHGLIAKGPYHYEDGVKVPMIAAWPGHIPEGTRTEALQSLVDLPVSFLAAAGIEKPQRMTGLDQSPVWAGQKDKVRDWCIVENNHEPGICEHKTYVEADYKLTVFRTFDDGELYDLKNDPGEFENRFNDPAYADIKIRLLQRFLQAEMAKEVLSMPRIAPA</sequence>
<keyword evidence="3" id="KW-0378">Hydrolase</keyword>
<comment type="similarity">
    <text evidence="1">Belongs to the sulfatase family.</text>
</comment>
<comment type="caution">
    <text evidence="5">The sequence shown here is derived from an EMBL/GenBank/DDBJ whole genome shotgun (WGS) entry which is preliminary data.</text>
</comment>
<keyword evidence="6" id="KW-1185">Reference proteome</keyword>
<dbReference type="InterPro" id="IPR017850">
    <property type="entry name" value="Alkaline_phosphatase_core_sf"/>
</dbReference>
<keyword evidence="2" id="KW-0479">Metal-binding</keyword>
<dbReference type="Proteomes" id="UP001225316">
    <property type="component" value="Unassembled WGS sequence"/>
</dbReference>
<name>A0ABU1AT02_9BACT</name>
<dbReference type="Gene3D" id="3.40.720.10">
    <property type="entry name" value="Alkaline Phosphatase, subunit A"/>
    <property type="match status" value="1"/>
</dbReference>
<dbReference type="InterPro" id="IPR000917">
    <property type="entry name" value="Sulfatase_N"/>
</dbReference>
<dbReference type="SUPFAM" id="SSF53649">
    <property type="entry name" value="Alkaline phosphatase-like"/>
    <property type="match status" value="1"/>
</dbReference>
<dbReference type="Pfam" id="PF00884">
    <property type="entry name" value="Sulfatase"/>
    <property type="match status" value="1"/>
</dbReference>
<evidence type="ECO:0000313" key="5">
    <source>
        <dbReference type="EMBL" id="MDQ8207296.1"/>
    </source>
</evidence>
<accession>A0ABU1AT02</accession>
<evidence type="ECO:0000256" key="3">
    <source>
        <dbReference type="ARBA" id="ARBA00022801"/>
    </source>
</evidence>
<dbReference type="EMBL" id="JARXHW010000012">
    <property type="protein sequence ID" value="MDQ8207296.1"/>
    <property type="molecule type" value="Genomic_DNA"/>
</dbReference>
<feature type="domain" description="Sulfatase N-terminal" evidence="4">
    <location>
        <begin position="7"/>
        <end position="397"/>
    </location>
</feature>
<evidence type="ECO:0000256" key="1">
    <source>
        <dbReference type="ARBA" id="ARBA00008779"/>
    </source>
</evidence>
<protein>
    <submittedName>
        <fullName evidence="5">Sulfatase-like hydrolase/transferase</fullName>
    </submittedName>
</protein>
<dbReference type="InterPro" id="IPR024607">
    <property type="entry name" value="Sulfatase_CS"/>
</dbReference>
<dbReference type="PROSITE" id="PS00523">
    <property type="entry name" value="SULFATASE_1"/>
    <property type="match status" value="1"/>
</dbReference>
<dbReference type="RefSeq" id="WP_308949430.1">
    <property type="nucleotide sequence ID" value="NZ_JARXHW010000012.1"/>
</dbReference>
<organism evidence="5 6">
    <name type="scientific">Thalassobacterium maritimum</name>
    <dbReference type="NCBI Taxonomy" id="3041265"/>
    <lineage>
        <taxon>Bacteria</taxon>
        <taxon>Pseudomonadati</taxon>
        <taxon>Verrucomicrobiota</taxon>
        <taxon>Opitutia</taxon>
        <taxon>Puniceicoccales</taxon>
        <taxon>Coraliomargaritaceae</taxon>
        <taxon>Thalassobacterium</taxon>
    </lineage>
</organism>